<dbReference type="STRING" id="4096.A0A1U7WLT3"/>
<evidence type="ECO:0000256" key="1">
    <source>
        <dbReference type="SAM" id="MobiDB-lite"/>
    </source>
</evidence>
<dbReference type="PANTHER" id="PTHR12277">
    <property type="entry name" value="ALPHA/BETA HYDROLASE DOMAIN-CONTAINING PROTEIN"/>
    <property type="match status" value="1"/>
</dbReference>
<feature type="compositionally biased region" description="Basic and acidic residues" evidence="1">
    <location>
        <begin position="77"/>
        <end position="135"/>
    </location>
</feature>
<dbReference type="eggNOG" id="KOG1552">
    <property type="taxonomic scope" value="Eukaryota"/>
</dbReference>
<dbReference type="SUPFAM" id="SSF53474">
    <property type="entry name" value="alpha/beta-Hydrolases"/>
    <property type="match status" value="1"/>
</dbReference>
<reference evidence="2" key="1">
    <citation type="journal article" date="2013" name="Genome Biol.">
        <title>Reference genomes and transcriptomes of Nicotiana sylvestris and Nicotiana tomentosiformis.</title>
        <authorList>
            <person name="Sierro N."/>
            <person name="Battey J.N."/>
            <person name="Ouadi S."/>
            <person name="Bovet L."/>
            <person name="Goepfert S."/>
            <person name="Bakaher N."/>
            <person name="Peitsch M.C."/>
            <person name="Ivanov N.V."/>
        </authorList>
    </citation>
    <scope>NUCLEOTIDE SEQUENCE [LARGE SCALE GENOMIC DNA]</scope>
</reference>
<name>A0A1U7WLT3_NICSY</name>
<feature type="region of interest" description="Disordered" evidence="1">
    <location>
        <begin position="77"/>
        <end position="151"/>
    </location>
</feature>
<evidence type="ECO:0000313" key="2">
    <source>
        <dbReference type="Proteomes" id="UP000189701"/>
    </source>
</evidence>
<dbReference type="AlphaFoldDB" id="A0A1U7WLT3"/>
<dbReference type="PANTHER" id="PTHR12277:SF191">
    <property type="entry name" value="ALPHA_BETA-HYDROLASES SUPERFAMILY PROTEIN"/>
    <property type="match status" value="1"/>
</dbReference>
<organism evidence="2 3">
    <name type="scientific">Nicotiana sylvestris</name>
    <name type="common">Wood tobacco</name>
    <name type="synonym">South American tobacco</name>
    <dbReference type="NCBI Taxonomy" id="4096"/>
    <lineage>
        <taxon>Eukaryota</taxon>
        <taxon>Viridiplantae</taxon>
        <taxon>Streptophyta</taxon>
        <taxon>Embryophyta</taxon>
        <taxon>Tracheophyta</taxon>
        <taxon>Spermatophyta</taxon>
        <taxon>Magnoliopsida</taxon>
        <taxon>eudicotyledons</taxon>
        <taxon>Gunneridae</taxon>
        <taxon>Pentapetalae</taxon>
        <taxon>asterids</taxon>
        <taxon>lamiids</taxon>
        <taxon>Solanales</taxon>
        <taxon>Solanaceae</taxon>
        <taxon>Nicotianoideae</taxon>
        <taxon>Nicotianeae</taxon>
        <taxon>Nicotiana</taxon>
    </lineage>
</organism>
<accession>A0A1U7WLT3</accession>
<reference evidence="3" key="2">
    <citation type="submission" date="2025-08" db="UniProtKB">
        <authorList>
            <consortium name="RefSeq"/>
        </authorList>
    </citation>
    <scope>IDENTIFICATION</scope>
    <source>
        <tissue evidence="3">Leaf</tissue>
    </source>
</reference>
<proteinExistence type="predicted"/>
<gene>
    <name evidence="3" type="primary">LOC104225151</name>
</gene>
<dbReference type="RefSeq" id="XP_009775225.1">
    <property type="nucleotide sequence ID" value="XM_009776923.1"/>
</dbReference>
<keyword evidence="2" id="KW-1185">Reference proteome</keyword>
<dbReference type="InterPro" id="IPR029058">
    <property type="entry name" value="AB_hydrolase_fold"/>
</dbReference>
<sequence length="219" mass="25059">MSYCLTKGTADDVVDCSHGKQLFELSKQKYEPLWVKNGNHCDLEVFPEYIKHLKKFISAIEKSTVFRNGSALCTDQIDKPRSSTDCRPRPSTDQREKARQSADKREPRTSTDRRDKSRSSVDRKEKKSKSLDLSEKANNNMEQPEKSRNSIDRFGDMMRSAVLCNIDCFKPVGAKWTVSYHATLLEFLPRMCMLLSSTELPVQKLVVDTTANQNGLRMI</sequence>
<dbReference type="Proteomes" id="UP000189701">
    <property type="component" value="Unplaced"/>
</dbReference>
<evidence type="ECO:0000313" key="3">
    <source>
        <dbReference type="RefSeq" id="XP_009775225.1"/>
    </source>
</evidence>
<protein>
    <submittedName>
        <fullName evidence="3">Uncharacterized protein LOC104225151</fullName>
    </submittedName>
</protein>